<dbReference type="Gene3D" id="3.80.10.10">
    <property type="entry name" value="Ribonuclease Inhibitor"/>
    <property type="match status" value="2"/>
</dbReference>
<keyword evidence="6" id="KW-1133">Transmembrane helix</keyword>
<gene>
    <name evidence="9" type="ORF">HHI36_009681</name>
</gene>
<comment type="caution">
    <text evidence="9">The sequence shown here is derived from an EMBL/GenBank/DDBJ whole genome shotgun (WGS) entry which is preliminary data.</text>
</comment>
<keyword evidence="7" id="KW-0472">Membrane</keyword>
<dbReference type="Pfam" id="PF13306">
    <property type="entry name" value="LRR_5"/>
    <property type="match status" value="1"/>
</dbReference>
<evidence type="ECO:0000256" key="7">
    <source>
        <dbReference type="ARBA" id="ARBA00023136"/>
    </source>
</evidence>
<evidence type="ECO:0000313" key="10">
    <source>
        <dbReference type="Proteomes" id="UP001516400"/>
    </source>
</evidence>
<sequence length="399" mass="44304">MHPEECLAVYIIILCPTLVTPNLLESQVPCPTECICLSQTQVLCNSGGLREIPLKLLPITVEHLSLTKNHFPVIRSDSFAGLKHLKKLSLDGNNISLIKPFAFRGLPRLRELSIQQTPLTTVPRFAFAGLQNITSIILSHNRIKQVESYAFAGTTNLKILVLTNNPIVKLESNSFSGLIGVDRLAFPSGIRTIEADAFNGLDTVNHLKLSFMDLPGVEESTFRGLTNIGVFSIQESDLGTIESDAFNSLSNIKTLNVLNNKIDLILGINITQEHNIGVLRFQGNHILEIPKSETLNIIVNKLIIKSNHFPCDCHIHNLLEGPFANGSMSEFISDNYCISPLEMNGRPISHLDFDSIVRCQEDVTRENLEASRDSSNVSPNEIIEITYWICLLCLLLKLN</sequence>
<dbReference type="EMBL" id="JABFTP020000001">
    <property type="protein sequence ID" value="KAL3265477.1"/>
    <property type="molecule type" value="Genomic_DNA"/>
</dbReference>
<dbReference type="InterPro" id="IPR026906">
    <property type="entry name" value="LRR_5"/>
</dbReference>
<comment type="subcellular location">
    <subcellularLocation>
        <location evidence="1">Membrane</location>
        <topology evidence="1">Single-pass type I membrane protein</topology>
    </subcellularLocation>
</comment>
<name>A0ABD2MGJ4_9CUCU</name>
<accession>A0ABD2MGJ4</accession>
<reference evidence="9 10" key="1">
    <citation type="journal article" date="2021" name="BMC Biol.">
        <title>Horizontally acquired antibacterial genes associated with adaptive radiation of ladybird beetles.</title>
        <authorList>
            <person name="Li H.S."/>
            <person name="Tang X.F."/>
            <person name="Huang Y.H."/>
            <person name="Xu Z.Y."/>
            <person name="Chen M.L."/>
            <person name="Du X.Y."/>
            <person name="Qiu B.Y."/>
            <person name="Chen P.T."/>
            <person name="Zhang W."/>
            <person name="Slipinski A."/>
            <person name="Escalona H.E."/>
            <person name="Waterhouse R.M."/>
            <person name="Zwick A."/>
            <person name="Pang H."/>
        </authorList>
    </citation>
    <scope>NUCLEOTIDE SEQUENCE [LARGE SCALE GENOMIC DNA]</scope>
    <source>
        <strain evidence="9">SYSU2018</strain>
    </source>
</reference>
<evidence type="ECO:0000256" key="2">
    <source>
        <dbReference type="ARBA" id="ARBA00022614"/>
    </source>
</evidence>
<keyword evidence="3" id="KW-0812">Transmembrane</keyword>
<dbReference type="SUPFAM" id="SSF52058">
    <property type="entry name" value="L domain-like"/>
    <property type="match status" value="1"/>
</dbReference>
<dbReference type="InterPro" id="IPR001611">
    <property type="entry name" value="Leu-rich_rpt"/>
</dbReference>
<organism evidence="9 10">
    <name type="scientific">Cryptolaemus montrouzieri</name>
    <dbReference type="NCBI Taxonomy" id="559131"/>
    <lineage>
        <taxon>Eukaryota</taxon>
        <taxon>Metazoa</taxon>
        <taxon>Ecdysozoa</taxon>
        <taxon>Arthropoda</taxon>
        <taxon>Hexapoda</taxon>
        <taxon>Insecta</taxon>
        <taxon>Pterygota</taxon>
        <taxon>Neoptera</taxon>
        <taxon>Endopterygota</taxon>
        <taxon>Coleoptera</taxon>
        <taxon>Polyphaga</taxon>
        <taxon>Cucujiformia</taxon>
        <taxon>Coccinelloidea</taxon>
        <taxon>Coccinellidae</taxon>
        <taxon>Scymninae</taxon>
        <taxon>Scymnini</taxon>
        <taxon>Cryptolaemus</taxon>
    </lineage>
</organism>
<feature type="chain" id="PRO_5044819435" evidence="8">
    <location>
        <begin position="22"/>
        <end position="399"/>
    </location>
</feature>
<evidence type="ECO:0000256" key="4">
    <source>
        <dbReference type="ARBA" id="ARBA00022729"/>
    </source>
</evidence>
<dbReference type="GO" id="GO:0016020">
    <property type="term" value="C:membrane"/>
    <property type="evidence" value="ECO:0007669"/>
    <property type="project" value="UniProtKB-SubCell"/>
</dbReference>
<dbReference type="SMART" id="SM00369">
    <property type="entry name" value="LRR_TYP"/>
    <property type="match status" value="4"/>
</dbReference>
<keyword evidence="10" id="KW-1185">Reference proteome</keyword>
<evidence type="ECO:0000256" key="6">
    <source>
        <dbReference type="ARBA" id="ARBA00022989"/>
    </source>
</evidence>
<keyword evidence="5" id="KW-0677">Repeat</keyword>
<evidence type="ECO:0000313" key="9">
    <source>
        <dbReference type="EMBL" id="KAL3265477.1"/>
    </source>
</evidence>
<dbReference type="InterPro" id="IPR032675">
    <property type="entry name" value="LRR_dom_sf"/>
</dbReference>
<keyword evidence="4 8" id="KW-0732">Signal</keyword>
<dbReference type="Pfam" id="PF13855">
    <property type="entry name" value="LRR_8"/>
    <property type="match status" value="1"/>
</dbReference>
<protein>
    <submittedName>
        <fullName evidence="9">Uncharacterized protein</fullName>
    </submittedName>
</protein>
<dbReference type="InterPro" id="IPR003591">
    <property type="entry name" value="Leu-rich_rpt_typical-subtyp"/>
</dbReference>
<evidence type="ECO:0000256" key="3">
    <source>
        <dbReference type="ARBA" id="ARBA00022692"/>
    </source>
</evidence>
<dbReference type="AlphaFoldDB" id="A0ABD2MGJ4"/>
<proteinExistence type="predicted"/>
<dbReference type="Proteomes" id="UP001516400">
    <property type="component" value="Unassembled WGS sequence"/>
</dbReference>
<feature type="signal peptide" evidence="8">
    <location>
        <begin position="1"/>
        <end position="21"/>
    </location>
</feature>
<dbReference type="PROSITE" id="PS51450">
    <property type="entry name" value="LRR"/>
    <property type="match status" value="2"/>
</dbReference>
<dbReference type="PANTHER" id="PTHR45773:SF10">
    <property type="match status" value="1"/>
</dbReference>
<evidence type="ECO:0000256" key="5">
    <source>
        <dbReference type="ARBA" id="ARBA00022737"/>
    </source>
</evidence>
<keyword evidence="2" id="KW-0433">Leucine-rich repeat</keyword>
<evidence type="ECO:0000256" key="1">
    <source>
        <dbReference type="ARBA" id="ARBA00004479"/>
    </source>
</evidence>
<evidence type="ECO:0000256" key="8">
    <source>
        <dbReference type="SAM" id="SignalP"/>
    </source>
</evidence>
<dbReference type="PANTHER" id="PTHR45773">
    <property type="entry name" value="SLIT AND NTRK-LIKE PROTEIN 4-RELATED"/>
    <property type="match status" value="1"/>
</dbReference>